<keyword evidence="1" id="KW-0472">Membrane</keyword>
<name>A0A9P6Y8X2_RHIOR</name>
<dbReference type="InterPro" id="IPR038717">
    <property type="entry name" value="Tc1-like_DDE_dom"/>
</dbReference>
<dbReference type="Pfam" id="PF13358">
    <property type="entry name" value="DDE_3"/>
    <property type="match status" value="1"/>
</dbReference>
<evidence type="ECO:0000259" key="2">
    <source>
        <dbReference type="Pfam" id="PF13358"/>
    </source>
</evidence>
<gene>
    <name evidence="3" type="ORF">G6F51_007352</name>
</gene>
<dbReference type="AlphaFoldDB" id="A0A9P6Y8X2"/>
<proteinExistence type="predicted"/>
<evidence type="ECO:0000313" key="4">
    <source>
        <dbReference type="Proteomes" id="UP000717996"/>
    </source>
</evidence>
<dbReference type="Proteomes" id="UP000717996">
    <property type="component" value="Unassembled WGS sequence"/>
</dbReference>
<evidence type="ECO:0000256" key="1">
    <source>
        <dbReference type="SAM" id="Phobius"/>
    </source>
</evidence>
<feature type="domain" description="Tc1-like transposase DDE" evidence="2">
    <location>
        <begin position="2"/>
        <end position="143"/>
    </location>
</feature>
<sequence>MRRSRAWSRKDTEAIIPTSSTRAVSYTVIGAISVIGVVNITMKVPLPLKKIKIQGGTTTGHYLNFIRETLDIMDRYPEMRGSYLIMDNAPIHSSSEVNHMVENRIKDYKCVYLPPYSPELNPIEQFWAIVKHKVKRNQLMESETLTQRITEACNDVPLSRLVNLTQHSKNHFQNCLNKVPI</sequence>
<comment type="caution">
    <text evidence="3">The sequence shown here is derived from an EMBL/GenBank/DDBJ whole genome shotgun (WGS) entry which is preliminary data.</text>
</comment>
<dbReference type="InterPro" id="IPR036397">
    <property type="entry name" value="RNaseH_sf"/>
</dbReference>
<reference evidence="3" key="1">
    <citation type="journal article" date="2020" name="Microb. Genom.">
        <title>Genetic diversity of clinical and environmental Mucorales isolates obtained from an investigation of mucormycosis cases among solid organ transplant recipients.</title>
        <authorList>
            <person name="Nguyen M.H."/>
            <person name="Kaul D."/>
            <person name="Muto C."/>
            <person name="Cheng S.J."/>
            <person name="Richter R.A."/>
            <person name="Bruno V.M."/>
            <person name="Liu G."/>
            <person name="Beyhan S."/>
            <person name="Sundermann A.J."/>
            <person name="Mounaud S."/>
            <person name="Pasculle A.W."/>
            <person name="Nierman W.C."/>
            <person name="Driscoll E."/>
            <person name="Cumbie R."/>
            <person name="Clancy C.J."/>
            <person name="Dupont C.L."/>
        </authorList>
    </citation>
    <scope>NUCLEOTIDE SEQUENCE</scope>
    <source>
        <strain evidence="3">GL16</strain>
    </source>
</reference>
<accession>A0A9P6Y8X2</accession>
<dbReference type="EMBL" id="JAANIT010001090">
    <property type="protein sequence ID" value="KAG1542309.1"/>
    <property type="molecule type" value="Genomic_DNA"/>
</dbReference>
<dbReference type="PANTHER" id="PTHR46564">
    <property type="entry name" value="TRANSPOSASE"/>
    <property type="match status" value="1"/>
</dbReference>
<evidence type="ECO:0000313" key="3">
    <source>
        <dbReference type="EMBL" id="KAG1542309.1"/>
    </source>
</evidence>
<keyword evidence="1" id="KW-0812">Transmembrane</keyword>
<feature type="transmembrane region" description="Helical" evidence="1">
    <location>
        <begin position="23"/>
        <end position="42"/>
    </location>
</feature>
<organism evidence="3 4">
    <name type="scientific">Rhizopus oryzae</name>
    <name type="common">Mucormycosis agent</name>
    <name type="synonym">Rhizopus arrhizus var. delemar</name>
    <dbReference type="NCBI Taxonomy" id="64495"/>
    <lineage>
        <taxon>Eukaryota</taxon>
        <taxon>Fungi</taxon>
        <taxon>Fungi incertae sedis</taxon>
        <taxon>Mucoromycota</taxon>
        <taxon>Mucoromycotina</taxon>
        <taxon>Mucoromycetes</taxon>
        <taxon>Mucorales</taxon>
        <taxon>Mucorineae</taxon>
        <taxon>Rhizopodaceae</taxon>
        <taxon>Rhizopus</taxon>
    </lineage>
</organism>
<dbReference type="GO" id="GO:0003676">
    <property type="term" value="F:nucleic acid binding"/>
    <property type="evidence" value="ECO:0007669"/>
    <property type="project" value="InterPro"/>
</dbReference>
<dbReference type="Gene3D" id="3.30.420.10">
    <property type="entry name" value="Ribonuclease H-like superfamily/Ribonuclease H"/>
    <property type="match status" value="1"/>
</dbReference>
<protein>
    <recommendedName>
        <fullName evidence="2">Tc1-like transposase DDE domain-containing protein</fullName>
    </recommendedName>
</protein>
<keyword evidence="1" id="KW-1133">Transmembrane helix</keyword>
<dbReference type="PANTHER" id="PTHR46564:SF1">
    <property type="entry name" value="TRANSPOSASE"/>
    <property type="match status" value="1"/>
</dbReference>